<feature type="chain" id="PRO_5020928188" evidence="2">
    <location>
        <begin position="28"/>
        <end position="806"/>
    </location>
</feature>
<proteinExistence type="predicted"/>
<sequence length="806" mass="88971">MKKSIRWFFALSILVLLSFVPLIEATAAPQLNVQAKAGFQNKAKHGLGFPLTITVVNNGDEFSGDLVIDYSESYTVGSAKAIPFTIGSGETKTLNLSLPGLSEDYTYSGTSTQMFYFYQDSWEKGKEVEYKGNKNIKPNFYDPSSNFILTLTESADRLKPFSTIKLNNMSDTQVIHLAQLKDFDFPTTTAAYGAANFLVVDEFVLADLPENTQNAIIQWIQTGGVFIVGASDNTAAELGLISSHLPLTLMDERTEISKDVLASFANKKEFAENIPAFKATLNTESRLLMQSENQPLAASKTLGKGAIIQTSFSLGDEPFSKEDNATTFINELIKKANVGSVTPINMSYGNQGIKESMTYEVGQTNELFPSFQVSTPFMIAIVILYIILVGPLLYLLLKRKDKREHAWWIIPAISVLASASIFAYGAKDRLVRPQIQQVSLYEVQEDASLSGYYLESLLSNRSGNFTFEAETGTTMVATKRMNSFSSSNGSVQATSILQESANKNHLTIRDVGYWSVSTILGESKIKDVGNFAIDLTVESGIVRGSIKNEFPFALKDVAIWSGTKMIVLGDLAPNESIQVNESIGSAILLPIASASGSQYMGSSQMMKASDLPKERKNSLIRLSQMTSEQSTEPAIVAHTEDAIVPVKLTDSRAEMSAINVVYQPFTPETIFAGKFTLPATSFEIEVSSEESSSYYEQMGESNFEWMMENGSYRYELNMPTNIPLDLVNWTELQLANTDTSSISVEIYNVSTKAFEEVKSGRFMISENVNQYITTEGKVQFKVNKQSSNGDEYTRLPELRLKGEVQK</sequence>
<dbReference type="AlphaFoldDB" id="A0A4P6ZYP3"/>
<dbReference type="EMBL" id="CP038015">
    <property type="protein sequence ID" value="QBP41617.1"/>
    <property type="molecule type" value="Genomic_DNA"/>
</dbReference>
<evidence type="ECO:0000256" key="2">
    <source>
        <dbReference type="SAM" id="SignalP"/>
    </source>
</evidence>
<keyword evidence="1" id="KW-0812">Transmembrane</keyword>
<feature type="signal peptide" evidence="2">
    <location>
        <begin position="1"/>
        <end position="27"/>
    </location>
</feature>
<dbReference type="OrthoDB" id="137965at2"/>
<feature type="transmembrane region" description="Helical" evidence="1">
    <location>
        <begin position="377"/>
        <end position="397"/>
    </location>
</feature>
<keyword evidence="1" id="KW-1133">Transmembrane helix</keyword>
<dbReference type="KEGG" id="panc:E2636_10885"/>
<dbReference type="RefSeq" id="WP_134210208.1">
    <property type="nucleotide sequence ID" value="NZ_CP038015.1"/>
</dbReference>
<keyword evidence="1" id="KW-0472">Membrane</keyword>
<protein>
    <submittedName>
        <fullName evidence="3">Uncharacterized protein</fullName>
    </submittedName>
</protein>
<dbReference type="Proteomes" id="UP000294292">
    <property type="component" value="Chromosome"/>
</dbReference>
<reference evidence="3 4" key="1">
    <citation type="submission" date="2019-03" db="EMBL/GenBank/DDBJ databases">
        <title>Complete genome sequence of Paenisporosarcina antarctica CGMCC 1.6503T.</title>
        <authorList>
            <person name="Rong J.-C."/>
            <person name="Chi N.-Y."/>
            <person name="Zhang Q.-F."/>
        </authorList>
    </citation>
    <scope>NUCLEOTIDE SEQUENCE [LARGE SCALE GENOMIC DNA]</scope>
    <source>
        <strain evidence="3 4">CGMCC 1.6503</strain>
    </source>
</reference>
<keyword evidence="2" id="KW-0732">Signal</keyword>
<feature type="transmembrane region" description="Helical" evidence="1">
    <location>
        <begin position="406"/>
        <end position="426"/>
    </location>
</feature>
<evidence type="ECO:0000313" key="4">
    <source>
        <dbReference type="Proteomes" id="UP000294292"/>
    </source>
</evidence>
<organism evidence="3 4">
    <name type="scientific">Paenisporosarcina antarctica</name>
    <dbReference type="NCBI Taxonomy" id="417367"/>
    <lineage>
        <taxon>Bacteria</taxon>
        <taxon>Bacillati</taxon>
        <taxon>Bacillota</taxon>
        <taxon>Bacilli</taxon>
        <taxon>Bacillales</taxon>
        <taxon>Caryophanaceae</taxon>
        <taxon>Paenisporosarcina</taxon>
    </lineage>
</organism>
<gene>
    <name evidence="3" type="ORF">E2636_10885</name>
</gene>
<evidence type="ECO:0000256" key="1">
    <source>
        <dbReference type="SAM" id="Phobius"/>
    </source>
</evidence>
<name>A0A4P6ZYP3_9BACL</name>
<evidence type="ECO:0000313" key="3">
    <source>
        <dbReference type="EMBL" id="QBP41617.1"/>
    </source>
</evidence>
<keyword evidence="4" id="KW-1185">Reference proteome</keyword>
<accession>A0A4P6ZYP3</accession>